<protein>
    <submittedName>
        <fullName evidence="2">Uncharacterized protein</fullName>
    </submittedName>
</protein>
<feature type="signal peptide" evidence="1">
    <location>
        <begin position="1"/>
        <end position="25"/>
    </location>
</feature>
<feature type="chain" id="PRO_5001755276" evidence="1">
    <location>
        <begin position="26"/>
        <end position="201"/>
    </location>
</feature>
<dbReference type="EMBL" id="DF820461">
    <property type="protein sequence ID" value="GAK54405.1"/>
    <property type="molecule type" value="Genomic_DNA"/>
</dbReference>
<dbReference type="STRING" id="1499966.U14_05690"/>
<organism evidence="2">
    <name type="scientific">Candidatus Moduliflexus flocculans</name>
    <dbReference type="NCBI Taxonomy" id="1499966"/>
    <lineage>
        <taxon>Bacteria</taxon>
        <taxon>Candidatus Moduliflexota</taxon>
        <taxon>Candidatus Moduliflexia</taxon>
        <taxon>Candidatus Moduliflexales</taxon>
        <taxon>Candidatus Moduliflexaceae</taxon>
    </lineage>
</organism>
<keyword evidence="3" id="KW-1185">Reference proteome</keyword>
<name>A0A081BSM4_9BACT</name>
<evidence type="ECO:0000313" key="2">
    <source>
        <dbReference type="EMBL" id="GAK54405.1"/>
    </source>
</evidence>
<evidence type="ECO:0000313" key="3">
    <source>
        <dbReference type="Proteomes" id="UP000030700"/>
    </source>
</evidence>
<evidence type="ECO:0000256" key="1">
    <source>
        <dbReference type="SAM" id="SignalP"/>
    </source>
</evidence>
<dbReference type="HOGENOM" id="CLU_103252_0_0_0"/>
<reference evidence="2" key="1">
    <citation type="journal article" date="2015" name="PeerJ">
        <title>First genomic representation of candidate bacterial phylum KSB3 points to enhanced environmental sensing as a trigger of wastewater bulking.</title>
        <authorList>
            <person name="Sekiguchi Y."/>
            <person name="Ohashi A."/>
            <person name="Parks D.H."/>
            <person name="Yamauchi T."/>
            <person name="Tyson G.W."/>
            <person name="Hugenholtz P."/>
        </authorList>
    </citation>
    <scope>NUCLEOTIDE SEQUENCE [LARGE SCALE GENOMIC DNA]</scope>
</reference>
<gene>
    <name evidence="2" type="ORF">U14_05690</name>
</gene>
<keyword evidence="1" id="KW-0732">Signal</keyword>
<dbReference type="Proteomes" id="UP000030700">
    <property type="component" value="Unassembled WGS sequence"/>
</dbReference>
<proteinExistence type="predicted"/>
<sequence>MKKMRYRVVLFFVLFICIGEHIAAATDLPVVTESFAIGFEQNGQFLPVKEHQIILEKKSFTVVVFFRQPDDILVNASLTPESFNLAQSGAALADIPGFANLGMAEESFNPRTLLMLSKDSPHYWYYADENDHRFNDVIVKNRQLICRRLITQVMQVEKKQLSIVKELPGNALYFVFLKTSWTKDFTKQIEQQRDYVKVIFQ</sequence>
<dbReference type="AlphaFoldDB" id="A0A081BSM4"/>
<accession>A0A081BSM4</accession>